<dbReference type="InterPro" id="IPR045115">
    <property type="entry name" value="BOL2"/>
</dbReference>
<accession>A0AAN7WJ99</accession>
<comment type="caution">
    <text evidence="2">The sequence shown here is derived from an EMBL/GenBank/DDBJ whole genome shotgun (WGS) entry which is preliminary data.</text>
</comment>
<dbReference type="PANTHER" id="PTHR12735">
    <property type="entry name" value="BOLA-LIKE PROTEIN-RELATED"/>
    <property type="match status" value="1"/>
</dbReference>
<evidence type="ECO:0000313" key="3">
    <source>
        <dbReference type="Proteomes" id="UP001306508"/>
    </source>
</evidence>
<dbReference type="Pfam" id="PF01722">
    <property type="entry name" value="BolA"/>
    <property type="match status" value="1"/>
</dbReference>
<keyword evidence="3" id="KW-1185">Reference proteome</keyword>
<dbReference type="Gene3D" id="3.30.300.90">
    <property type="entry name" value="BolA-like"/>
    <property type="match status" value="1"/>
</dbReference>
<name>A0AAN7WJ99_9SACH</name>
<evidence type="ECO:0008006" key="4">
    <source>
        <dbReference type="Google" id="ProtNLM"/>
    </source>
</evidence>
<dbReference type="GO" id="GO:0005829">
    <property type="term" value="C:cytosol"/>
    <property type="evidence" value="ECO:0007669"/>
    <property type="project" value="TreeGrafter"/>
</dbReference>
<comment type="similarity">
    <text evidence="1">Belongs to the BolA/IbaG family.</text>
</comment>
<dbReference type="GO" id="GO:0005634">
    <property type="term" value="C:nucleus"/>
    <property type="evidence" value="ECO:0007669"/>
    <property type="project" value="TreeGrafter"/>
</dbReference>
<dbReference type="GO" id="GO:0006879">
    <property type="term" value="P:intracellular iron ion homeostasis"/>
    <property type="evidence" value="ECO:0007669"/>
    <property type="project" value="InterPro"/>
</dbReference>
<dbReference type="GO" id="GO:0051537">
    <property type="term" value="F:2 iron, 2 sulfur cluster binding"/>
    <property type="evidence" value="ECO:0007669"/>
    <property type="project" value="InterPro"/>
</dbReference>
<evidence type="ECO:0000313" key="2">
    <source>
        <dbReference type="EMBL" id="KAK5781340.1"/>
    </source>
</evidence>
<gene>
    <name evidence="2" type="ORF">RI543_001181</name>
</gene>
<reference evidence="3" key="1">
    <citation type="submission" date="2023-07" db="EMBL/GenBank/DDBJ databases">
        <title>A draft genome of Kazachstania heterogenica Y-27499.</title>
        <authorList>
            <person name="Donic C."/>
            <person name="Kralova J.S."/>
            <person name="Fidel L."/>
            <person name="Ben-Dor S."/>
            <person name="Jung S."/>
        </authorList>
    </citation>
    <scope>NUCLEOTIDE SEQUENCE [LARGE SCALE GENOMIC DNA]</scope>
    <source>
        <strain evidence="3">Y27499</strain>
    </source>
</reference>
<evidence type="ECO:0000256" key="1">
    <source>
        <dbReference type="RuleBase" id="RU003860"/>
    </source>
</evidence>
<dbReference type="AlphaFoldDB" id="A0AAN7WJ99"/>
<dbReference type="Proteomes" id="UP001306508">
    <property type="component" value="Unassembled WGS sequence"/>
</dbReference>
<dbReference type="GO" id="GO:0051604">
    <property type="term" value="P:protein maturation"/>
    <property type="evidence" value="ECO:0007669"/>
    <property type="project" value="InterPro"/>
</dbReference>
<dbReference type="InterPro" id="IPR036065">
    <property type="entry name" value="BolA-like_sf"/>
</dbReference>
<organism evidence="2 3">
    <name type="scientific">Arxiozyma heterogenica</name>
    <dbReference type="NCBI Taxonomy" id="278026"/>
    <lineage>
        <taxon>Eukaryota</taxon>
        <taxon>Fungi</taxon>
        <taxon>Dikarya</taxon>
        <taxon>Ascomycota</taxon>
        <taxon>Saccharomycotina</taxon>
        <taxon>Saccharomycetes</taxon>
        <taxon>Saccharomycetales</taxon>
        <taxon>Saccharomycetaceae</taxon>
        <taxon>Arxiozyma</taxon>
    </lineage>
</organism>
<dbReference type="PIRSF" id="PIRSF003113">
    <property type="entry name" value="BolA"/>
    <property type="match status" value="1"/>
</dbReference>
<dbReference type="EMBL" id="JAWIZZ010000036">
    <property type="protein sequence ID" value="KAK5781340.1"/>
    <property type="molecule type" value="Genomic_DNA"/>
</dbReference>
<protein>
    <recommendedName>
        <fullName evidence="4">BolA-like protein</fullName>
    </recommendedName>
</protein>
<dbReference type="InterPro" id="IPR002634">
    <property type="entry name" value="BolA"/>
</dbReference>
<dbReference type="SUPFAM" id="SSF82657">
    <property type="entry name" value="BolA-like"/>
    <property type="match status" value="1"/>
</dbReference>
<proteinExistence type="inferred from homology"/>
<dbReference type="PANTHER" id="PTHR12735:SF27">
    <property type="entry name" value="BOLA-LIKE PROTEIN 2"/>
    <property type="match status" value="1"/>
</dbReference>
<sequence length="84" mass="9738">MYTETDLRQQIETTIPNVYNCIVTDLSYGCGQSFDVVVVSNEFIGKNKLQRSRLVNNALREELKQIHAFSCKCYSEEEWSKIVI</sequence>